<dbReference type="Proteomes" id="UP001558632">
    <property type="component" value="Unassembled WGS sequence"/>
</dbReference>
<sequence length="463" mass="52178">MREKDQKRKGAGEEQDMERKNQSAQDCADLQSLTARVDRQRPFPLSSPISVDNFICPGQQWCLPFTRQTRQIQCRKVTLMRLTGGFTRPEPQRNVHLLAFSNLHATRVVSVKLPTAIVCQLMMIKKVVVVNFSSPRRHKVTVKLSRCLATQCAADHHWRSTTVDQFAAIRCSTVNTTPVVCSAPNARKNCTTNAMHETRSSTVKKIFSEDSVPSVRAAKKCFKCAVCEREMKTGDEFYLMPSDGKIVCKGDFDITKNKDFDNSNKRPRTTISAKQLETLKHAYQLSPKPARHVRERLALDTGLDMRVVQVWFQNRRAKEKRMKKDNNRGSKWGHCLSKTGRQSSSGTTFNNESDESFELASSEDNCSLSEYNEEPFDTKLCSETPSLGLGKSENYHQQATPIRADNSDNEQRSLQCTATMPAQITVGMYPPNNQPPHTLLLSPYTAAGEVRPPLSGATSRHYI</sequence>
<dbReference type="Pfam" id="PF00412">
    <property type="entry name" value="LIM"/>
    <property type="match status" value="1"/>
</dbReference>
<feature type="domain" description="Homeobox" evidence="12">
    <location>
        <begin position="262"/>
        <end position="322"/>
    </location>
</feature>
<keyword evidence="5" id="KW-0440">LIM domain</keyword>
<feature type="compositionally biased region" description="Polar residues" evidence="11">
    <location>
        <begin position="339"/>
        <end position="351"/>
    </location>
</feature>
<organism evidence="13 14">
    <name type="scientific">Trichinella spiralis</name>
    <name type="common">Trichina worm</name>
    <dbReference type="NCBI Taxonomy" id="6334"/>
    <lineage>
        <taxon>Eukaryota</taxon>
        <taxon>Metazoa</taxon>
        <taxon>Ecdysozoa</taxon>
        <taxon>Nematoda</taxon>
        <taxon>Enoplea</taxon>
        <taxon>Dorylaimia</taxon>
        <taxon>Trichinellida</taxon>
        <taxon>Trichinellidae</taxon>
        <taxon>Trichinella</taxon>
    </lineage>
</organism>
<dbReference type="PROSITE" id="PS00027">
    <property type="entry name" value="HOMEOBOX_1"/>
    <property type="match status" value="1"/>
</dbReference>
<dbReference type="SMART" id="SM00389">
    <property type="entry name" value="HOX"/>
    <property type="match status" value="1"/>
</dbReference>
<dbReference type="PANTHER" id="PTHR24208:SF128">
    <property type="entry name" value="LIM3, ISOFORM G"/>
    <property type="match status" value="1"/>
</dbReference>
<evidence type="ECO:0000313" key="13">
    <source>
        <dbReference type="EMBL" id="KAL1245044.1"/>
    </source>
</evidence>
<evidence type="ECO:0000256" key="4">
    <source>
        <dbReference type="ARBA" id="ARBA00022833"/>
    </source>
</evidence>
<gene>
    <name evidence="13" type="ORF">TSPI_07959</name>
</gene>
<accession>A0ABR3KWM9</accession>
<dbReference type="InterPro" id="IPR009057">
    <property type="entry name" value="Homeodomain-like_sf"/>
</dbReference>
<comment type="caution">
    <text evidence="13">The sequence shown here is derived from an EMBL/GenBank/DDBJ whole genome shotgun (WGS) entry which is preliminary data.</text>
</comment>
<evidence type="ECO:0000313" key="14">
    <source>
        <dbReference type="Proteomes" id="UP001558632"/>
    </source>
</evidence>
<dbReference type="Gene3D" id="2.10.110.10">
    <property type="entry name" value="Cysteine Rich Protein"/>
    <property type="match status" value="1"/>
</dbReference>
<dbReference type="PANTHER" id="PTHR24208">
    <property type="entry name" value="LIM/HOMEOBOX PROTEIN LHX"/>
    <property type="match status" value="1"/>
</dbReference>
<dbReference type="InterPro" id="IPR017970">
    <property type="entry name" value="Homeobox_CS"/>
</dbReference>
<dbReference type="EMBL" id="JBEUSY010000120">
    <property type="protein sequence ID" value="KAL1245044.1"/>
    <property type="molecule type" value="Genomic_DNA"/>
</dbReference>
<evidence type="ECO:0000256" key="3">
    <source>
        <dbReference type="ARBA" id="ARBA00022737"/>
    </source>
</evidence>
<name>A0ABR3KWM9_TRISP</name>
<keyword evidence="2" id="KW-0479">Metal-binding</keyword>
<dbReference type="InterPro" id="IPR001356">
    <property type="entry name" value="HD"/>
</dbReference>
<feature type="compositionally biased region" description="Basic and acidic residues" evidence="11">
    <location>
        <begin position="1"/>
        <end position="21"/>
    </location>
</feature>
<dbReference type="Gene3D" id="1.10.10.60">
    <property type="entry name" value="Homeodomain-like"/>
    <property type="match status" value="1"/>
</dbReference>
<comment type="subcellular location">
    <subcellularLocation>
        <location evidence="1 9 10">Nucleus</location>
    </subcellularLocation>
</comment>
<evidence type="ECO:0000256" key="11">
    <source>
        <dbReference type="SAM" id="MobiDB-lite"/>
    </source>
</evidence>
<dbReference type="CDD" id="cd00086">
    <property type="entry name" value="homeodomain"/>
    <property type="match status" value="1"/>
</dbReference>
<feature type="region of interest" description="Disordered" evidence="11">
    <location>
        <begin position="317"/>
        <end position="361"/>
    </location>
</feature>
<evidence type="ECO:0000256" key="1">
    <source>
        <dbReference type="ARBA" id="ARBA00004123"/>
    </source>
</evidence>
<evidence type="ECO:0000256" key="7">
    <source>
        <dbReference type="ARBA" id="ARBA00023155"/>
    </source>
</evidence>
<evidence type="ECO:0000256" key="10">
    <source>
        <dbReference type="RuleBase" id="RU000682"/>
    </source>
</evidence>
<evidence type="ECO:0000259" key="12">
    <source>
        <dbReference type="PROSITE" id="PS50071"/>
    </source>
</evidence>
<keyword evidence="8 9" id="KW-0539">Nucleus</keyword>
<dbReference type="InterPro" id="IPR050453">
    <property type="entry name" value="LIM_Homeobox_TF"/>
</dbReference>
<proteinExistence type="predicted"/>
<keyword evidence="14" id="KW-1185">Reference proteome</keyword>
<dbReference type="PROSITE" id="PS50071">
    <property type="entry name" value="HOMEOBOX_2"/>
    <property type="match status" value="1"/>
</dbReference>
<dbReference type="InterPro" id="IPR001781">
    <property type="entry name" value="Znf_LIM"/>
</dbReference>
<dbReference type="Pfam" id="PF00046">
    <property type="entry name" value="Homeodomain"/>
    <property type="match status" value="1"/>
</dbReference>
<evidence type="ECO:0000256" key="9">
    <source>
        <dbReference type="PROSITE-ProRule" id="PRU00108"/>
    </source>
</evidence>
<protein>
    <submittedName>
        <fullName evidence="13">LIM/homeobox protein</fullName>
    </submittedName>
</protein>
<keyword evidence="7 9" id="KW-0371">Homeobox</keyword>
<reference evidence="13 14" key="1">
    <citation type="submission" date="2024-07" db="EMBL/GenBank/DDBJ databases">
        <title>Enhanced genomic and transcriptomic resources for Trichinella pseudospiralis and T. spiralis underpin the discovery of pronounced molecular differences between stages and species.</title>
        <authorList>
            <person name="Pasi K.K."/>
            <person name="La Rosa G."/>
            <person name="Gomez-Morales M.A."/>
            <person name="Tosini F."/>
            <person name="Sumanam S."/>
            <person name="Young N.D."/>
            <person name="Chang B.C."/>
            <person name="Robin G.B."/>
        </authorList>
    </citation>
    <scope>NUCLEOTIDE SEQUENCE [LARGE SCALE GENOMIC DNA]</scope>
    <source>
        <strain evidence="13">ISS534</strain>
    </source>
</reference>
<dbReference type="SUPFAM" id="SSF46689">
    <property type="entry name" value="Homeodomain-like"/>
    <property type="match status" value="1"/>
</dbReference>
<evidence type="ECO:0000256" key="6">
    <source>
        <dbReference type="ARBA" id="ARBA00023125"/>
    </source>
</evidence>
<feature type="region of interest" description="Disordered" evidence="11">
    <location>
        <begin position="1"/>
        <end position="26"/>
    </location>
</feature>
<evidence type="ECO:0000256" key="8">
    <source>
        <dbReference type="ARBA" id="ARBA00023242"/>
    </source>
</evidence>
<evidence type="ECO:0000256" key="2">
    <source>
        <dbReference type="ARBA" id="ARBA00022723"/>
    </source>
</evidence>
<keyword evidence="3" id="KW-0677">Repeat</keyword>
<keyword evidence="6 9" id="KW-0238">DNA-binding</keyword>
<evidence type="ECO:0000256" key="5">
    <source>
        <dbReference type="ARBA" id="ARBA00023038"/>
    </source>
</evidence>
<feature type="DNA-binding region" description="Homeobox" evidence="9">
    <location>
        <begin position="264"/>
        <end position="323"/>
    </location>
</feature>
<keyword evidence="4" id="KW-0862">Zinc</keyword>